<dbReference type="Pfam" id="PF06874">
    <property type="entry name" value="FBPase_2"/>
    <property type="match status" value="1"/>
</dbReference>
<evidence type="ECO:0000256" key="1">
    <source>
        <dbReference type="ARBA" id="ARBA00022801"/>
    </source>
</evidence>
<dbReference type="EC" id="3.1.3.11" evidence="4"/>
<keyword evidence="2 4" id="KW-0464">Manganese</keyword>
<dbReference type="PIRSF" id="PIRSF000906">
    <property type="entry name" value="FBPtase_Bacill"/>
    <property type="match status" value="1"/>
</dbReference>
<dbReference type="HAMAP" id="MF_01854">
    <property type="entry name" value="FBPase_class3"/>
    <property type="match status" value="1"/>
</dbReference>
<dbReference type="UniPathway" id="UPA00138"/>
<evidence type="ECO:0000256" key="3">
    <source>
        <dbReference type="ARBA" id="ARBA00023277"/>
    </source>
</evidence>
<evidence type="ECO:0000256" key="2">
    <source>
        <dbReference type="ARBA" id="ARBA00023211"/>
    </source>
</evidence>
<dbReference type="SUPFAM" id="SSF56300">
    <property type="entry name" value="Metallo-dependent phosphatases"/>
    <property type="match status" value="2"/>
</dbReference>
<comment type="cofactor">
    <cofactor evidence="4">
        <name>Mn(2+)</name>
        <dbReference type="ChEBI" id="CHEBI:29035"/>
    </cofactor>
</comment>
<dbReference type="AlphaFoldDB" id="A0A3D4S3V9"/>
<dbReference type="EMBL" id="DQHO01000016">
    <property type="protein sequence ID" value="HCS93503.1"/>
    <property type="molecule type" value="Genomic_DNA"/>
</dbReference>
<dbReference type="InterPro" id="IPR009164">
    <property type="entry name" value="FBPtase_class3"/>
</dbReference>
<evidence type="ECO:0000313" key="6">
    <source>
        <dbReference type="Proteomes" id="UP000262195"/>
    </source>
</evidence>
<name>A0A3D4S3V9_9ENTE</name>
<protein>
    <recommendedName>
        <fullName evidence="4">Fructose-1,6-bisphosphatase class 3</fullName>
        <shortName evidence="4">FBPase class 3</shortName>
        <ecNumber evidence="4">3.1.3.11</ecNumber>
    </recommendedName>
    <alternativeName>
        <fullName evidence="4">D-fructose-1,6-bisphosphate 1-phosphohydrolase class 3</fullName>
    </alternativeName>
</protein>
<proteinExistence type="inferred from homology"/>
<reference evidence="5 6" key="1">
    <citation type="journal article" date="2018" name="Nat. Biotechnol.">
        <title>A standardized bacterial taxonomy based on genome phylogeny substantially revises the tree of life.</title>
        <authorList>
            <person name="Parks D.H."/>
            <person name="Chuvochina M."/>
            <person name="Waite D.W."/>
            <person name="Rinke C."/>
            <person name="Skarshewski A."/>
            <person name="Chaumeil P.A."/>
            <person name="Hugenholtz P."/>
        </authorList>
    </citation>
    <scope>NUCLEOTIDE SEQUENCE [LARGE SCALE GENOMIC DNA]</scope>
    <source>
        <strain evidence="5">UBA11306</strain>
    </source>
</reference>
<accession>A0A3D4S3V9</accession>
<organism evidence="5 6">
    <name type="scientific">Bavariicoccus seileri</name>
    <dbReference type="NCBI Taxonomy" id="549685"/>
    <lineage>
        <taxon>Bacteria</taxon>
        <taxon>Bacillati</taxon>
        <taxon>Bacillota</taxon>
        <taxon>Bacilli</taxon>
        <taxon>Lactobacillales</taxon>
        <taxon>Enterococcaceae</taxon>
        <taxon>Bavariicoccus</taxon>
    </lineage>
</organism>
<dbReference type="GO" id="GO:0006094">
    <property type="term" value="P:gluconeogenesis"/>
    <property type="evidence" value="ECO:0007669"/>
    <property type="project" value="UniProtKB-UniRule"/>
</dbReference>
<comment type="catalytic activity">
    <reaction evidence="4">
        <text>beta-D-fructose 1,6-bisphosphate + H2O = beta-D-fructose 6-phosphate + phosphate</text>
        <dbReference type="Rhea" id="RHEA:11064"/>
        <dbReference type="ChEBI" id="CHEBI:15377"/>
        <dbReference type="ChEBI" id="CHEBI:32966"/>
        <dbReference type="ChEBI" id="CHEBI:43474"/>
        <dbReference type="ChEBI" id="CHEBI:57634"/>
        <dbReference type="EC" id="3.1.3.11"/>
    </reaction>
</comment>
<dbReference type="Gene3D" id="3.60.21.10">
    <property type="match status" value="1"/>
</dbReference>
<dbReference type="InterPro" id="IPR029052">
    <property type="entry name" value="Metallo-depent_PP-like"/>
</dbReference>
<comment type="pathway">
    <text evidence="4">Carbohydrate biosynthesis; gluconeogenesis.</text>
</comment>
<comment type="similarity">
    <text evidence="4">Belongs to the FBPase class 3 family.</text>
</comment>
<comment type="caution">
    <text evidence="5">The sequence shown here is derived from an EMBL/GenBank/DDBJ whole genome shotgun (WGS) entry which is preliminary data.</text>
</comment>
<dbReference type="GO" id="GO:0042132">
    <property type="term" value="F:fructose 1,6-bisphosphate 1-phosphatase activity"/>
    <property type="evidence" value="ECO:0007669"/>
    <property type="project" value="UniProtKB-UniRule"/>
</dbReference>
<keyword evidence="3 4" id="KW-0119">Carbohydrate metabolism</keyword>
<dbReference type="STRING" id="1121105.GCA_000421665_01064"/>
<evidence type="ECO:0000313" key="5">
    <source>
        <dbReference type="EMBL" id="HCS93503.1"/>
    </source>
</evidence>
<sequence>MEAYLNLLAKDYDSRQKIITELINLEAILHLPKGTELYISDIHGEYEGFDHILRTCAGNVQEKINDCFKDELSLKERQKMTVLIAYPDIVMAERTVFEVKDEAWYRQTIDQLLQLLIFVSSKYTRSKVRKLLPVQYAYVIEELIYSDKHLPDKENYFYTVLDYLIDLAEGKQFIIALADSIRTLIIDHVHIIGDIYDRGTGADLVMDRLMDNHEIDIQWGNHDILWMGAFFGSKECLLTLLRIAARYNYLFDIEKAYGLNLRPLFLFAEKAYDKNSLFQPKKDNKPKLKLSDDDLTLLEKVHQALSIIQFKLEGQLIKRRPEFDMDQSNVLEHINYDQQTIVVKGKTYQLEQPCFQTIDPIDPLRLTEEEEQVILSLLESFQHSVRLKEHISFLMDKGGMYLKYNGHLLFHGCIPMLESGEFMPLSLNGKSYKGKSLLDFFDYHIRKSQQSPHISTDFSTDLIWYCWCGPISPLFGKDRMTTFERYFIKNKETHKEIENVYFKFRNHEETCLKILSEFGLTFSTSRILNGHTPVKTLQGESPIRGNGLLFVIDGGLSKAYQPKTGIAGYSVLNNSYGFQIVTHQPFLGVPYMLERLDDSSSLKKVIDQIDHRLLIEETTIGEELLRQKHQLLALLATYQSSLALNERFEIE</sequence>
<keyword evidence="1 4" id="KW-0378">Hydrolase</keyword>
<dbReference type="Proteomes" id="UP000262195">
    <property type="component" value="Unassembled WGS sequence"/>
</dbReference>
<evidence type="ECO:0000256" key="4">
    <source>
        <dbReference type="HAMAP-Rule" id="MF_01854"/>
    </source>
</evidence>
<gene>
    <name evidence="4" type="primary">fbp</name>
    <name evidence="5" type="ORF">DIW15_02195</name>
</gene>